<dbReference type="AlphaFoldDB" id="A0A0E9VSB8"/>
<dbReference type="EMBL" id="GBXM01027606">
    <property type="protein sequence ID" value="JAH80971.1"/>
    <property type="molecule type" value="Transcribed_RNA"/>
</dbReference>
<protein>
    <submittedName>
        <fullName evidence="1">Uncharacterized protein</fullName>
    </submittedName>
</protein>
<accession>A0A0E9VSB8</accession>
<reference evidence="1" key="1">
    <citation type="submission" date="2014-11" db="EMBL/GenBank/DDBJ databases">
        <authorList>
            <person name="Amaro Gonzalez C."/>
        </authorList>
    </citation>
    <scope>NUCLEOTIDE SEQUENCE</scope>
</reference>
<reference evidence="1" key="2">
    <citation type="journal article" date="2015" name="Fish Shellfish Immunol.">
        <title>Early steps in the European eel (Anguilla anguilla)-Vibrio vulnificus interaction in the gills: Role of the RtxA13 toxin.</title>
        <authorList>
            <person name="Callol A."/>
            <person name="Pajuelo D."/>
            <person name="Ebbesson L."/>
            <person name="Teles M."/>
            <person name="MacKenzie S."/>
            <person name="Amaro C."/>
        </authorList>
    </citation>
    <scope>NUCLEOTIDE SEQUENCE</scope>
</reference>
<evidence type="ECO:0000313" key="1">
    <source>
        <dbReference type="EMBL" id="JAH80971.1"/>
    </source>
</evidence>
<name>A0A0E9VSB8_ANGAN</name>
<organism evidence="1">
    <name type="scientific">Anguilla anguilla</name>
    <name type="common">European freshwater eel</name>
    <name type="synonym">Muraena anguilla</name>
    <dbReference type="NCBI Taxonomy" id="7936"/>
    <lineage>
        <taxon>Eukaryota</taxon>
        <taxon>Metazoa</taxon>
        <taxon>Chordata</taxon>
        <taxon>Craniata</taxon>
        <taxon>Vertebrata</taxon>
        <taxon>Euteleostomi</taxon>
        <taxon>Actinopterygii</taxon>
        <taxon>Neopterygii</taxon>
        <taxon>Teleostei</taxon>
        <taxon>Anguilliformes</taxon>
        <taxon>Anguillidae</taxon>
        <taxon>Anguilla</taxon>
    </lineage>
</organism>
<proteinExistence type="predicted"/>
<sequence>MSQHQHVQSSATSPVSRSLPARFNSLKKCYYLAGARLCPPGDCGRIWPRRR</sequence>